<keyword evidence="4 7" id="KW-1133">Transmembrane helix</keyword>
<dbReference type="OrthoDB" id="9771451at2"/>
<feature type="transmembrane region" description="Helical" evidence="7">
    <location>
        <begin position="167"/>
        <end position="184"/>
    </location>
</feature>
<dbReference type="STRING" id="653733.Selin_2439"/>
<dbReference type="Proteomes" id="UP000002572">
    <property type="component" value="Chromosome"/>
</dbReference>
<reference evidence="9 10" key="1">
    <citation type="submission" date="2010-12" db="EMBL/GenBank/DDBJ databases">
        <title>Complete sequence of Desulfurispirillum indicum S5.</title>
        <authorList>
            <consortium name="US DOE Joint Genome Institute"/>
            <person name="Lucas S."/>
            <person name="Copeland A."/>
            <person name="Lapidus A."/>
            <person name="Cheng J.-F."/>
            <person name="Goodwin L."/>
            <person name="Pitluck S."/>
            <person name="Chertkov O."/>
            <person name="Held B."/>
            <person name="Detter J.C."/>
            <person name="Han C."/>
            <person name="Tapia R."/>
            <person name="Land M."/>
            <person name="Hauser L."/>
            <person name="Kyrpides N."/>
            <person name="Ivanova N."/>
            <person name="Mikhailova N."/>
            <person name="Haggblom M."/>
            <person name="Rauschenbach I."/>
            <person name="Bini E."/>
            <person name="Woyke T."/>
        </authorList>
    </citation>
    <scope>NUCLEOTIDE SEQUENCE [LARGE SCALE GENOMIC DNA]</scope>
    <source>
        <strain evidence="10">ATCC BAA-1389 / DSM 22839 / S5</strain>
    </source>
</reference>
<gene>
    <name evidence="9" type="ordered locus">Selin_2439</name>
</gene>
<dbReference type="InterPro" id="IPR036259">
    <property type="entry name" value="MFS_trans_sf"/>
</dbReference>
<feature type="transmembrane region" description="Helical" evidence="7">
    <location>
        <begin position="275"/>
        <end position="292"/>
    </location>
</feature>
<name>E6W575_DESIS</name>
<evidence type="ECO:0000256" key="4">
    <source>
        <dbReference type="ARBA" id="ARBA00022989"/>
    </source>
</evidence>
<feature type="transmembrane region" description="Helical" evidence="7">
    <location>
        <begin position="98"/>
        <end position="121"/>
    </location>
</feature>
<evidence type="ECO:0000256" key="7">
    <source>
        <dbReference type="SAM" id="Phobius"/>
    </source>
</evidence>
<dbReference type="InterPro" id="IPR011701">
    <property type="entry name" value="MFS"/>
</dbReference>
<dbReference type="GO" id="GO:0015112">
    <property type="term" value="F:nitrate transmembrane transporter activity"/>
    <property type="evidence" value="ECO:0007669"/>
    <property type="project" value="InterPro"/>
</dbReference>
<dbReference type="Pfam" id="PF07690">
    <property type="entry name" value="MFS_1"/>
    <property type="match status" value="1"/>
</dbReference>
<dbReference type="HOGENOM" id="CLU_001265_14_0_0"/>
<organism evidence="9 10">
    <name type="scientific">Desulfurispirillum indicum (strain ATCC BAA-1389 / DSM 22839 / S5)</name>
    <dbReference type="NCBI Taxonomy" id="653733"/>
    <lineage>
        <taxon>Bacteria</taxon>
        <taxon>Pseudomonadati</taxon>
        <taxon>Chrysiogenota</taxon>
        <taxon>Chrysiogenia</taxon>
        <taxon>Chrysiogenales</taxon>
        <taxon>Chrysiogenaceae</taxon>
        <taxon>Desulfurispirillum</taxon>
    </lineage>
</organism>
<feature type="transmembrane region" description="Helical" evidence="7">
    <location>
        <begin position="133"/>
        <end position="161"/>
    </location>
</feature>
<dbReference type="InterPro" id="IPR020846">
    <property type="entry name" value="MFS_dom"/>
</dbReference>
<feature type="domain" description="Major facilitator superfamily (MFS) profile" evidence="8">
    <location>
        <begin position="10"/>
        <end position="403"/>
    </location>
</feature>
<evidence type="ECO:0000256" key="5">
    <source>
        <dbReference type="ARBA" id="ARBA00023063"/>
    </source>
</evidence>
<comment type="subcellular location">
    <subcellularLocation>
        <location evidence="1">Membrane</location>
        <topology evidence="1">Multi-pass membrane protein</topology>
    </subcellularLocation>
</comment>
<keyword evidence="3 7" id="KW-0812">Transmembrane</keyword>
<comment type="similarity">
    <text evidence="2">Belongs to the major facilitator superfamily. Nitrate/nitrite porter (TC 2.A.1.8) family.</text>
</comment>
<feature type="transmembrane region" description="Helical" evidence="7">
    <location>
        <begin position="72"/>
        <end position="92"/>
    </location>
</feature>
<dbReference type="eggNOG" id="COG2223">
    <property type="taxonomic scope" value="Bacteria"/>
</dbReference>
<evidence type="ECO:0000259" key="8">
    <source>
        <dbReference type="PROSITE" id="PS50850"/>
    </source>
</evidence>
<dbReference type="PROSITE" id="PS50850">
    <property type="entry name" value="MFS"/>
    <property type="match status" value="1"/>
</dbReference>
<dbReference type="RefSeq" id="WP_013507025.1">
    <property type="nucleotide sequence ID" value="NC_014836.1"/>
</dbReference>
<feature type="transmembrane region" description="Helical" evidence="7">
    <location>
        <begin position="312"/>
        <end position="335"/>
    </location>
</feature>
<dbReference type="AlphaFoldDB" id="E6W575"/>
<protein>
    <submittedName>
        <fullName evidence="9">Major facilitator superfamily MFS_1</fullName>
    </submittedName>
</protein>
<dbReference type="InterPro" id="IPR044772">
    <property type="entry name" value="NO3_transporter"/>
</dbReference>
<dbReference type="GO" id="GO:0016020">
    <property type="term" value="C:membrane"/>
    <property type="evidence" value="ECO:0007669"/>
    <property type="project" value="UniProtKB-SubCell"/>
</dbReference>
<evidence type="ECO:0000256" key="1">
    <source>
        <dbReference type="ARBA" id="ARBA00004141"/>
    </source>
</evidence>
<keyword evidence="10" id="KW-1185">Reference proteome</keyword>
<dbReference type="InParanoid" id="E6W575"/>
<evidence type="ECO:0000256" key="3">
    <source>
        <dbReference type="ARBA" id="ARBA00022692"/>
    </source>
</evidence>
<dbReference type="GO" id="GO:0042128">
    <property type="term" value="P:nitrate assimilation"/>
    <property type="evidence" value="ECO:0007669"/>
    <property type="project" value="UniProtKB-KW"/>
</dbReference>
<sequence>MATRQKQQISVLVMSTLAFTACFAVWVMFSVIGIPIKDELGLSDTQFGLLAATPILTGSLIRLPLGMWTDTYGGRVVFTLLMISTLIPIWLISAATTYWHFLVLGLFVGVAGGSFAVGIAYTGRWFSQERRGFAMGIFGAGNAGAAITKFAAPTLVVVYGWQAVPRIYAVAMAVVVILFWFFTYSDPSHRVGSQVTIRQQLSALKDIRVWKYCQYYSIVFGGYVAISLWLTRYYISEYGFGIQTAALIAAIFVLPSGVIRALGGWLSDRFGAHTVTWWVMWTSCICLFLLSYPQHEVTFHTLRGEVTLSLGLNAWVFTLLLFIVGIAWGFGKASVFKYIGDEYPENIGVISGIVGLIGGLGGFLFPVLFGLLVDLTAINSSIFLFLFGATCWSLVWMYSTEVRGLKNLKLIAARGDELSKRDRP</sequence>
<keyword evidence="6 7" id="KW-0472">Membrane</keyword>
<feature type="transmembrane region" description="Helical" evidence="7">
    <location>
        <begin position="215"/>
        <end position="235"/>
    </location>
</feature>
<dbReference type="SUPFAM" id="SSF103473">
    <property type="entry name" value="MFS general substrate transporter"/>
    <property type="match status" value="1"/>
</dbReference>
<evidence type="ECO:0000313" key="9">
    <source>
        <dbReference type="EMBL" id="ADU67154.1"/>
    </source>
</evidence>
<keyword evidence="5" id="KW-0534">Nitrate assimilation</keyword>
<feature type="transmembrane region" description="Helical" evidence="7">
    <location>
        <begin position="347"/>
        <end position="372"/>
    </location>
</feature>
<dbReference type="KEGG" id="din:Selin_2439"/>
<dbReference type="EMBL" id="CP002432">
    <property type="protein sequence ID" value="ADU67154.1"/>
    <property type="molecule type" value="Genomic_DNA"/>
</dbReference>
<evidence type="ECO:0000313" key="10">
    <source>
        <dbReference type="Proteomes" id="UP000002572"/>
    </source>
</evidence>
<dbReference type="Gene3D" id="1.20.1250.20">
    <property type="entry name" value="MFS general substrate transporter like domains"/>
    <property type="match status" value="2"/>
</dbReference>
<evidence type="ECO:0000256" key="2">
    <source>
        <dbReference type="ARBA" id="ARBA00008432"/>
    </source>
</evidence>
<dbReference type="PANTHER" id="PTHR23515">
    <property type="entry name" value="HIGH-AFFINITY NITRATE TRANSPORTER 2.3"/>
    <property type="match status" value="1"/>
</dbReference>
<feature type="transmembrane region" description="Helical" evidence="7">
    <location>
        <begin position="12"/>
        <end position="34"/>
    </location>
</feature>
<dbReference type="PROSITE" id="PS51257">
    <property type="entry name" value="PROKAR_LIPOPROTEIN"/>
    <property type="match status" value="1"/>
</dbReference>
<feature type="transmembrane region" description="Helical" evidence="7">
    <location>
        <begin position="378"/>
        <end position="399"/>
    </location>
</feature>
<proteinExistence type="inferred from homology"/>
<accession>E6W575</accession>
<dbReference type="CDD" id="cd17341">
    <property type="entry name" value="MFS_NRT2_like"/>
    <property type="match status" value="1"/>
</dbReference>
<evidence type="ECO:0000256" key="6">
    <source>
        <dbReference type="ARBA" id="ARBA00023136"/>
    </source>
</evidence>
<feature type="transmembrane region" description="Helical" evidence="7">
    <location>
        <begin position="241"/>
        <end position="263"/>
    </location>
</feature>